<dbReference type="Gene3D" id="3.30.1380.10">
    <property type="match status" value="1"/>
</dbReference>
<evidence type="ECO:0000313" key="13">
    <source>
        <dbReference type="EMBL" id="MCK1788619.1"/>
    </source>
</evidence>
<evidence type="ECO:0000256" key="10">
    <source>
        <dbReference type="ARBA" id="ARBA00093448"/>
    </source>
</evidence>
<keyword evidence="5 12" id="KW-0732">Signal</keyword>
<dbReference type="Pfam" id="PF05951">
    <property type="entry name" value="Peptidase_M15_2"/>
    <property type="match status" value="1"/>
</dbReference>
<reference evidence="13 14" key="1">
    <citation type="submission" date="2022-02" db="EMBL/GenBank/DDBJ databases">
        <title>Comparative genomics of the first Antarctic Pseudomonas spp. capable of biotransforming 2,4,6-Trinitrotoluene.</title>
        <authorList>
            <person name="Cabrera M.A."/>
            <person name="Marquez S.L."/>
            <person name="Perez-Donoso J.M."/>
        </authorList>
    </citation>
    <scope>NUCLEOTIDE SEQUENCE [LARGE SCALE GENOMIC DNA]</scope>
    <source>
        <strain evidence="13 14">TNT19</strain>
    </source>
</reference>
<dbReference type="Proteomes" id="UP001299876">
    <property type="component" value="Unassembled WGS sequence"/>
</dbReference>
<evidence type="ECO:0000256" key="11">
    <source>
        <dbReference type="ARBA" id="ARBA00093666"/>
    </source>
</evidence>
<proteinExistence type="inferred from homology"/>
<evidence type="ECO:0000256" key="9">
    <source>
        <dbReference type="ARBA" id="ARBA00023316"/>
    </source>
</evidence>
<organism evidence="13 14">
    <name type="scientific">Pseudomonas violetae</name>
    <dbReference type="NCBI Taxonomy" id="2915813"/>
    <lineage>
        <taxon>Bacteria</taxon>
        <taxon>Pseudomonadati</taxon>
        <taxon>Pseudomonadota</taxon>
        <taxon>Gammaproteobacteria</taxon>
        <taxon>Pseudomonadales</taxon>
        <taxon>Pseudomonadaceae</taxon>
        <taxon>Pseudomonas</taxon>
    </lineage>
</organism>
<feature type="signal peptide" evidence="12">
    <location>
        <begin position="1"/>
        <end position="30"/>
    </location>
</feature>
<comment type="similarity">
    <text evidence="10">Belongs to the peptidase M15 family.</text>
</comment>
<evidence type="ECO:0000256" key="6">
    <source>
        <dbReference type="ARBA" id="ARBA00022801"/>
    </source>
</evidence>
<dbReference type="SUPFAM" id="SSF55166">
    <property type="entry name" value="Hedgehog/DD-peptidase"/>
    <property type="match status" value="1"/>
</dbReference>
<keyword evidence="3" id="KW-0645">Protease</keyword>
<evidence type="ECO:0000256" key="3">
    <source>
        <dbReference type="ARBA" id="ARBA00022670"/>
    </source>
</evidence>
<gene>
    <name evidence="13" type="ORF">L9059_00130</name>
</gene>
<dbReference type="RefSeq" id="WP_247285360.1">
    <property type="nucleotide sequence ID" value="NZ_JAKNRW010000001.1"/>
</dbReference>
<comment type="pathway">
    <text evidence="2">Cell wall biogenesis; cell wall polysaccharide biosynthesis.</text>
</comment>
<evidence type="ECO:0000256" key="5">
    <source>
        <dbReference type="ARBA" id="ARBA00022729"/>
    </source>
</evidence>
<evidence type="ECO:0000256" key="7">
    <source>
        <dbReference type="ARBA" id="ARBA00022833"/>
    </source>
</evidence>
<keyword evidence="7" id="KW-0862">Zinc</keyword>
<evidence type="ECO:0000256" key="4">
    <source>
        <dbReference type="ARBA" id="ARBA00022723"/>
    </source>
</evidence>
<dbReference type="PANTHER" id="PTHR37425">
    <property type="match status" value="1"/>
</dbReference>
<dbReference type="EMBL" id="JAKNRW010000001">
    <property type="protein sequence ID" value="MCK1788619.1"/>
    <property type="molecule type" value="Genomic_DNA"/>
</dbReference>
<sequence length="230" mass="25717">MSEEIYLPRRKILAAAVAAPIALMSPPVLASAPRQRDWRAVILDRDRYLELERPQSGEKATFCYYRKGQGWDRRGYNIACTLLRDVVSKKTVAIDLKLIDLIFIISAYLRIKQLPGKVLINSGYRTAEFNSKLEGAALNSMHVQAKAADIRIPGVPAEQMAKLAKAIGVGGVGVYQLKNFLHIDTGVVRTWRGAYFAPHQDSWLASHSSLELDMMLSYKEASDHGRIIYA</sequence>
<dbReference type="InterPro" id="IPR009045">
    <property type="entry name" value="Zn_M74/Hedgehog-like"/>
</dbReference>
<comment type="cofactor">
    <cofactor evidence="1">
        <name>Zn(2+)</name>
        <dbReference type="ChEBI" id="CHEBI:29105"/>
    </cofactor>
</comment>
<evidence type="ECO:0000256" key="8">
    <source>
        <dbReference type="ARBA" id="ARBA00023049"/>
    </source>
</evidence>
<dbReference type="InterPro" id="IPR010275">
    <property type="entry name" value="MepK"/>
</dbReference>
<evidence type="ECO:0000256" key="1">
    <source>
        <dbReference type="ARBA" id="ARBA00001947"/>
    </source>
</evidence>
<name>A0ABT0ET71_9PSED</name>
<keyword evidence="9" id="KW-0961">Cell wall biogenesis/degradation</keyword>
<keyword evidence="4" id="KW-0479">Metal-binding</keyword>
<dbReference type="PANTHER" id="PTHR37425:SF1">
    <property type="entry name" value="OUTER MEMBRANE PROTEIN"/>
    <property type="match status" value="1"/>
</dbReference>
<evidence type="ECO:0000313" key="14">
    <source>
        <dbReference type="Proteomes" id="UP001299876"/>
    </source>
</evidence>
<keyword evidence="14" id="KW-1185">Reference proteome</keyword>
<protein>
    <recommendedName>
        <fullName evidence="11">Murein endopeptidase K</fullName>
    </recommendedName>
</protein>
<keyword evidence="6" id="KW-0378">Hydrolase</keyword>
<evidence type="ECO:0000256" key="2">
    <source>
        <dbReference type="ARBA" id="ARBA00004776"/>
    </source>
</evidence>
<keyword evidence="8" id="KW-0482">Metalloprotease</keyword>
<evidence type="ECO:0000256" key="12">
    <source>
        <dbReference type="SAM" id="SignalP"/>
    </source>
</evidence>
<accession>A0ABT0ET71</accession>
<feature type="chain" id="PRO_5045091488" description="Murein endopeptidase K" evidence="12">
    <location>
        <begin position="31"/>
        <end position="230"/>
    </location>
</feature>
<comment type="caution">
    <text evidence="13">The sequence shown here is derived from an EMBL/GenBank/DDBJ whole genome shotgun (WGS) entry which is preliminary data.</text>
</comment>